<dbReference type="SUPFAM" id="SSF140453">
    <property type="entry name" value="EsxAB dimer-like"/>
    <property type="match status" value="1"/>
</dbReference>
<reference evidence="3" key="1">
    <citation type="journal article" date="2019" name="Int. J. Syst. Evol. Microbiol.">
        <title>The Global Catalogue of Microorganisms (GCM) 10K type strain sequencing project: providing services to taxonomists for standard genome sequencing and annotation.</title>
        <authorList>
            <consortium name="The Broad Institute Genomics Platform"/>
            <consortium name="The Broad Institute Genome Sequencing Center for Infectious Disease"/>
            <person name="Wu L."/>
            <person name="Ma J."/>
        </authorList>
    </citation>
    <scope>NUCLEOTIDE SEQUENCE [LARGE SCALE GENOMIC DNA]</scope>
    <source>
        <strain evidence="3">JCM 17687</strain>
    </source>
</reference>
<protein>
    <recommendedName>
        <fullName evidence="4">WXG100 family type VII secretion target</fullName>
    </recommendedName>
</protein>
<organism evidence="2 3">
    <name type="scientific">Terrabacter aeriphilus</name>
    <dbReference type="NCBI Taxonomy" id="515662"/>
    <lineage>
        <taxon>Bacteria</taxon>
        <taxon>Bacillati</taxon>
        <taxon>Actinomycetota</taxon>
        <taxon>Actinomycetes</taxon>
        <taxon>Micrococcales</taxon>
        <taxon>Intrasporangiaceae</taxon>
        <taxon>Terrabacter</taxon>
    </lineage>
</organism>
<evidence type="ECO:0000313" key="2">
    <source>
        <dbReference type="EMBL" id="GAA5022275.1"/>
    </source>
</evidence>
<comment type="caution">
    <text evidence="2">The sequence shown here is derived from an EMBL/GenBank/DDBJ whole genome shotgun (WGS) entry which is preliminary data.</text>
</comment>
<accession>A0ABP9J6K1</accession>
<feature type="compositionally biased region" description="Gly residues" evidence="1">
    <location>
        <begin position="90"/>
        <end position="106"/>
    </location>
</feature>
<sequence>MAIYKKGADPVALRASADRITGHARECDTVKGEASRAVHALKGQWGGADLDHLMNRWPPVEAQLTQFGSDLGKLAEALRRNAGAQDTTSGQGGTGPGLPQGPGLPGMPGTPGQPGGPSNLGGGGGDDGTSPLDGIANAMTIFGMPSLLAQTAAFGSVFSRSQGALMSGRYLSNITEMMRVGDSMMDVFPGASRFAAGANLFADAWDMKGLSGLFAEGSAAGNAVGRFGVLGPVGIGLSAAQLGVSIAEGDTEGIITNGLSTGLAAGAVFAPPPINIACGVAGLGVAAYQNIPAVHDAVNAVGEGIADVAGDIGDAASDAWDSVTSIF</sequence>
<dbReference type="Proteomes" id="UP001500427">
    <property type="component" value="Unassembled WGS sequence"/>
</dbReference>
<dbReference type="InterPro" id="IPR036689">
    <property type="entry name" value="ESAT-6-like_sf"/>
</dbReference>
<gene>
    <name evidence="2" type="ORF">GCM10023258_12360</name>
</gene>
<evidence type="ECO:0000313" key="3">
    <source>
        <dbReference type="Proteomes" id="UP001500427"/>
    </source>
</evidence>
<dbReference type="EMBL" id="BAABIW010000009">
    <property type="protein sequence ID" value="GAA5022275.1"/>
    <property type="molecule type" value="Genomic_DNA"/>
</dbReference>
<feature type="region of interest" description="Disordered" evidence="1">
    <location>
        <begin position="82"/>
        <end position="130"/>
    </location>
</feature>
<dbReference type="Gene3D" id="1.10.287.1060">
    <property type="entry name" value="ESAT-6-like"/>
    <property type="match status" value="1"/>
</dbReference>
<name>A0ABP9J6K1_9MICO</name>
<dbReference type="RefSeq" id="WP_345506575.1">
    <property type="nucleotide sequence ID" value="NZ_BAABIW010000009.1"/>
</dbReference>
<keyword evidence="3" id="KW-1185">Reference proteome</keyword>
<feature type="compositionally biased region" description="Gly residues" evidence="1">
    <location>
        <begin position="112"/>
        <end position="127"/>
    </location>
</feature>
<evidence type="ECO:0000256" key="1">
    <source>
        <dbReference type="SAM" id="MobiDB-lite"/>
    </source>
</evidence>
<proteinExistence type="predicted"/>
<evidence type="ECO:0008006" key="4">
    <source>
        <dbReference type="Google" id="ProtNLM"/>
    </source>
</evidence>